<evidence type="ECO:0000313" key="2">
    <source>
        <dbReference type="Proteomes" id="UP001165960"/>
    </source>
</evidence>
<keyword evidence="2" id="KW-1185">Reference proteome</keyword>
<comment type="caution">
    <text evidence="1">The sequence shown here is derived from an EMBL/GenBank/DDBJ whole genome shotgun (WGS) entry which is preliminary data.</text>
</comment>
<proteinExistence type="predicted"/>
<sequence>MDQNSSISMKPKTKDEPKELVQLVVNSTPSGPGKAFHPIPEFQQKEAQRENYTTDGRPKRAVPKPNYNFPNLKVKLRRPSKRKPKPNKNSIPEEAIETKLKPDKQIHEVKEATPNKIFLKDVYPRSTRQKSQVDYKLPSLRTKLRRPRKVL</sequence>
<organism evidence="1 2">
    <name type="scientific">Entomophthora muscae</name>
    <dbReference type="NCBI Taxonomy" id="34485"/>
    <lineage>
        <taxon>Eukaryota</taxon>
        <taxon>Fungi</taxon>
        <taxon>Fungi incertae sedis</taxon>
        <taxon>Zoopagomycota</taxon>
        <taxon>Entomophthoromycotina</taxon>
        <taxon>Entomophthoromycetes</taxon>
        <taxon>Entomophthorales</taxon>
        <taxon>Entomophthoraceae</taxon>
        <taxon>Entomophthora</taxon>
    </lineage>
</organism>
<evidence type="ECO:0000313" key="1">
    <source>
        <dbReference type="EMBL" id="KAJ9064065.1"/>
    </source>
</evidence>
<name>A0ACC2SP02_9FUNG</name>
<reference evidence="1" key="1">
    <citation type="submission" date="2022-04" db="EMBL/GenBank/DDBJ databases">
        <title>Genome of the entomopathogenic fungus Entomophthora muscae.</title>
        <authorList>
            <person name="Elya C."/>
            <person name="Lovett B.R."/>
            <person name="Lee E."/>
            <person name="Macias A.M."/>
            <person name="Hajek A.E."/>
            <person name="De Bivort B.L."/>
            <person name="Kasson M.T."/>
            <person name="De Fine Licht H.H."/>
            <person name="Stajich J.E."/>
        </authorList>
    </citation>
    <scope>NUCLEOTIDE SEQUENCE</scope>
    <source>
        <strain evidence="1">Berkeley</strain>
    </source>
</reference>
<dbReference type="Proteomes" id="UP001165960">
    <property type="component" value="Unassembled WGS sequence"/>
</dbReference>
<accession>A0ACC2SP02</accession>
<gene>
    <name evidence="1" type="ORF">DSO57_1034313</name>
</gene>
<dbReference type="EMBL" id="QTSX02004544">
    <property type="protein sequence ID" value="KAJ9064065.1"/>
    <property type="molecule type" value="Genomic_DNA"/>
</dbReference>
<protein>
    <submittedName>
        <fullName evidence="1">Uncharacterized protein</fullName>
    </submittedName>
</protein>